<evidence type="ECO:0000256" key="3">
    <source>
        <dbReference type="ARBA" id="ARBA00022490"/>
    </source>
</evidence>
<dbReference type="eggNOG" id="COG2132">
    <property type="taxonomic scope" value="Bacteria"/>
</dbReference>
<sequence length="897" mass="88556" precursor="true">MNGRFRMPAGSARGAGWVRRCVAALMTVFCLTTALTIAASQVAVSAATPAQLEIFSGYHDYGVVRVGGSSAPIAFTVVNYGETASGPLQARIVGDDPADFQINGTTCHNPLAGAQSCVVDVSFRPGQLGRRSAQLQVGDGPSDTVTADVTGIGGTAQLAVGTAPAFGGVAIGASTAQTFTFVNSGVAPSGAIKLAFGGANPGDFAVTRSNCGGGLPIGGSCEATVTFTPKGGGIRSGTLDATANPGGSASAPLSGSGLTPAQLMLVPSSLDFGYVPVGTTSRAQQFVVENTGQADSGPLTVTLGGAQPGVFHITGCTGKLAGGQRCGIVVTFQPTAYGADQATVSIAATPGGTVTGTMSGAGPTPTHLSLSPMPFDFGTVGTDDAPQQTFTLTNSGDINSGPVTAALSGTLAPLFHIDSTTCTAGVRGDSSCTITVHFASSAPGHATAVLTVTASPGGTFTVPLSATAVDRAHLTITPATYDFGTVTSDQFSSVEEFDVVNTGRLTSGPVSVALSGPNAAAFTVISTTCGPALPTGGKCRTYVRFKADEAADTDTATLSATAGPGGTATSALQGESVFPPVLTLSPAVYDFANVPIGTSAFQTFTVTDTGLQATDSVYLFLEQSTGDHSYQISATTCGGPLPIGGSCTVTLRFDATDTNYHQGDIAACPSEFEVPCAETMLKGWGTPSAHFALSSPPDFGSVVTGTDSAEATVTVRNDGVATSGPVTVALSGANAADFTVDANGCATVAMKQSCQISVHLTPGATGDRTATLTVSGNPGGTATVTLHGTGIAVGVAPAAYAFPNQAAGTMSASHDFVLINHGSVPLVGLAVTGSDAADFPITGGTCQGGTVPAGGSCIVSVAFAAGSPGTYSSTLTASYLAGGAPQTLTFAATGTAG</sequence>
<evidence type="ECO:0000256" key="5">
    <source>
        <dbReference type="ARBA" id="ARBA00023273"/>
    </source>
</evidence>
<dbReference type="STRING" id="479433.Caci_4963"/>
<evidence type="ECO:0000256" key="1">
    <source>
        <dbReference type="ARBA" id="ARBA00004138"/>
    </source>
</evidence>
<evidence type="ECO:0000313" key="9">
    <source>
        <dbReference type="Proteomes" id="UP000000851"/>
    </source>
</evidence>
<keyword evidence="5" id="KW-0966">Cell projection</keyword>
<dbReference type="HOGENOM" id="CLU_322560_0_0_11"/>
<dbReference type="InterPro" id="IPR031549">
    <property type="entry name" value="ASH"/>
</dbReference>
<dbReference type="PANTHER" id="PTHR45912:SF3">
    <property type="entry name" value="CILIA- AND FLAGELLA-ASSOCIATED PROTEIN 47"/>
    <property type="match status" value="1"/>
</dbReference>
<keyword evidence="4" id="KW-0969">Cilium</keyword>
<evidence type="ECO:0000256" key="2">
    <source>
        <dbReference type="ARBA" id="ARBA00004496"/>
    </source>
</evidence>
<dbReference type="EMBL" id="CP001700">
    <property type="protein sequence ID" value="ACU73823.1"/>
    <property type="molecule type" value="Genomic_DNA"/>
</dbReference>
<keyword evidence="9" id="KW-1185">Reference proteome</keyword>
<dbReference type="InterPro" id="IPR053879">
    <property type="entry name" value="HYDIN_VesB_CFA65-like_Ig"/>
</dbReference>
<keyword evidence="3" id="KW-0963">Cytoplasm</keyword>
<feature type="domain" description="HYDIN/VesB/CFA65-like Ig-like" evidence="7">
    <location>
        <begin position="262"/>
        <end position="360"/>
    </location>
</feature>
<dbReference type="PANTHER" id="PTHR45912">
    <property type="entry name" value="CILIA- AND FLAGELLA-ASSOCIATED PROTEIN 47"/>
    <property type="match status" value="1"/>
</dbReference>
<dbReference type="NCBIfam" id="NF012200">
    <property type="entry name" value="choice_anch_D"/>
    <property type="match status" value="8"/>
</dbReference>
<proteinExistence type="predicted"/>
<evidence type="ECO:0000259" key="7">
    <source>
        <dbReference type="Pfam" id="PF22544"/>
    </source>
</evidence>
<accession>C7Q387</accession>
<dbReference type="OrthoDB" id="9805017at2"/>
<name>C7Q387_CATAD</name>
<protein>
    <submittedName>
        <fullName evidence="8">Uncharacterized protein</fullName>
    </submittedName>
</protein>
<dbReference type="InterPro" id="IPR013783">
    <property type="entry name" value="Ig-like_fold"/>
</dbReference>
<evidence type="ECO:0000256" key="4">
    <source>
        <dbReference type="ARBA" id="ARBA00023069"/>
    </source>
</evidence>
<comment type="subcellular location">
    <subcellularLocation>
        <location evidence="1">Cell projection</location>
        <location evidence="1">Cilium</location>
    </subcellularLocation>
    <subcellularLocation>
        <location evidence="2">Cytoplasm</location>
    </subcellularLocation>
</comment>
<dbReference type="eggNOG" id="COG4409">
    <property type="taxonomic scope" value="Bacteria"/>
</dbReference>
<dbReference type="Proteomes" id="UP000000851">
    <property type="component" value="Chromosome"/>
</dbReference>
<dbReference type="Gene3D" id="2.60.40.10">
    <property type="entry name" value="Immunoglobulins"/>
    <property type="match status" value="8"/>
</dbReference>
<organism evidence="8 9">
    <name type="scientific">Catenulispora acidiphila (strain DSM 44928 / JCM 14897 / NBRC 102108 / NRRL B-24433 / ID139908)</name>
    <dbReference type="NCBI Taxonomy" id="479433"/>
    <lineage>
        <taxon>Bacteria</taxon>
        <taxon>Bacillati</taxon>
        <taxon>Actinomycetota</taxon>
        <taxon>Actinomycetes</taxon>
        <taxon>Catenulisporales</taxon>
        <taxon>Catenulisporaceae</taxon>
        <taxon>Catenulispora</taxon>
    </lineage>
</organism>
<feature type="domain" description="Abnormal spindle-like microcephaly-associated protein ASH" evidence="6">
    <location>
        <begin position="697"/>
        <end position="780"/>
    </location>
</feature>
<reference evidence="8 9" key="1">
    <citation type="journal article" date="2009" name="Stand. Genomic Sci.">
        <title>Complete genome sequence of Catenulispora acidiphila type strain (ID 139908).</title>
        <authorList>
            <person name="Copeland A."/>
            <person name="Lapidus A."/>
            <person name="Glavina Del Rio T."/>
            <person name="Nolan M."/>
            <person name="Lucas S."/>
            <person name="Chen F."/>
            <person name="Tice H."/>
            <person name="Cheng J.F."/>
            <person name="Bruce D."/>
            <person name="Goodwin L."/>
            <person name="Pitluck S."/>
            <person name="Mikhailova N."/>
            <person name="Pati A."/>
            <person name="Ivanova N."/>
            <person name="Mavromatis K."/>
            <person name="Chen A."/>
            <person name="Palaniappan K."/>
            <person name="Chain P."/>
            <person name="Land M."/>
            <person name="Hauser L."/>
            <person name="Chang Y.J."/>
            <person name="Jeffries C.D."/>
            <person name="Chertkov O."/>
            <person name="Brettin T."/>
            <person name="Detter J.C."/>
            <person name="Han C."/>
            <person name="Ali Z."/>
            <person name="Tindall B.J."/>
            <person name="Goker M."/>
            <person name="Bristow J."/>
            <person name="Eisen J.A."/>
            <person name="Markowitz V."/>
            <person name="Hugenholtz P."/>
            <person name="Kyrpides N.C."/>
            <person name="Klenk H.P."/>
        </authorList>
    </citation>
    <scope>NUCLEOTIDE SEQUENCE [LARGE SCALE GENOMIC DNA]</scope>
    <source>
        <strain evidence="9">DSM 44928 / JCM 14897 / NBRC 102108 / NRRL B-24433 / ID139908</strain>
    </source>
</reference>
<dbReference type="Pfam" id="PF15780">
    <property type="entry name" value="ASH"/>
    <property type="match status" value="1"/>
</dbReference>
<evidence type="ECO:0000313" key="8">
    <source>
        <dbReference type="EMBL" id="ACU73823.1"/>
    </source>
</evidence>
<dbReference type="GO" id="GO:0005975">
    <property type="term" value="P:carbohydrate metabolic process"/>
    <property type="evidence" value="ECO:0007669"/>
    <property type="project" value="UniProtKB-ARBA"/>
</dbReference>
<gene>
    <name evidence="8" type="ordered locus">Caci_4963</name>
</gene>
<dbReference type="InParanoid" id="C7Q387"/>
<evidence type="ECO:0000259" key="6">
    <source>
        <dbReference type="Pfam" id="PF15780"/>
    </source>
</evidence>
<dbReference type="GO" id="GO:0005737">
    <property type="term" value="C:cytoplasm"/>
    <property type="evidence" value="ECO:0007669"/>
    <property type="project" value="UniProtKB-SubCell"/>
</dbReference>
<dbReference type="KEGG" id="cai:Caci_4963"/>
<dbReference type="Pfam" id="PF22544">
    <property type="entry name" value="HYDIN_VesB_CFA65-like_Ig"/>
    <property type="match status" value="1"/>
</dbReference>
<dbReference type="AlphaFoldDB" id="C7Q387"/>